<proteinExistence type="predicted"/>
<dbReference type="HOGENOM" id="CLU_1694184_0_0_0"/>
<dbReference type="RefSeq" id="WP_013628266.1">
    <property type="nucleotide sequence ID" value="NC_015174.1"/>
</dbReference>
<dbReference type="Proteomes" id="UP000006860">
    <property type="component" value="Chromosome"/>
</dbReference>
<accession>F0SHQ9</accession>
<gene>
    <name evidence="2" type="ordered locus">Plabr_1930</name>
</gene>
<keyword evidence="3" id="KW-1185">Reference proteome</keyword>
<dbReference type="eggNOG" id="ENOG5030KZV">
    <property type="taxonomic scope" value="Bacteria"/>
</dbReference>
<dbReference type="KEGG" id="pbs:Plabr_1930"/>
<evidence type="ECO:0000313" key="2">
    <source>
        <dbReference type="EMBL" id="ADY59539.1"/>
    </source>
</evidence>
<dbReference type="EMBL" id="CP002546">
    <property type="protein sequence ID" value="ADY59539.1"/>
    <property type="molecule type" value="Genomic_DNA"/>
</dbReference>
<feature type="chain" id="PRO_5003258550" evidence="1">
    <location>
        <begin position="30"/>
        <end position="155"/>
    </location>
</feature>
<sequence length="155" mass="17339">MSRFLSTRWACLLMAAACFFATPVDSVRAQDDGRLSAIGGLSAAHMYTTYVAIGATADAFGNDVYDSQQVQDIMGSLVGMIDTLKKQLLLVQENCEDKNDQEYIDETINVYTLLQEEARQLSNFAESRDISDHRAYEKARTTVWPKIEKLLGLDE</sequence>
<dbReference type="STRING" id="756272.Plabr_1930"/>
<feature type="signal peptide" evidence="1">
    <location>
        <begin position="1"/>
        <end position="29"/>
    </location>
</feature>
<name>F0SHQ9_RUBBR</name>
<dbReference type="AlphaFoldDB" id="F0SHQ9"/>
<keyword evidence="1" id="KW-0732">Signal</keyword>
<evidence type="ECO:0000256" key="1">
    <source>
        <dbReference type="SAM" id="SignalP"/>
    </source>
</evidence>
<protein>
    <submittedName>
        <fullName evidence="2">Uncharacterized protein</fullName>
    </submittedName>
</protein>
<organism evidence="2 3">
    <name type="scientific">Rubinisphaera brasiliensis (strain ATCC 49424 / DSM 5305 / JCM 21570 / IAM 15109 / NBRC 103401 / IFAM 1448)</name>
    <name type="common">Planctomyces brasiliensis</name>
    <dbReference type="NCBI Taxonomy" id="756272"/>
    <lineage>
        <taxon>Bacteria</taxon>
        <taxon>Pseudomonadati</taxon>
        <taxon>Planctomycetota</taxon>
        <taxon>Planctomycetia</taxon>
        <taxon>Planctomycetales</taxon>
        <taxon>Planctomycetaceae</taxon>
        <taxon>Rubinisphaera</taxon>
    </lineage>
</organism>
<evidence type="ECO:0000313" key="3">
    <source>
        <dbReference type="Proteomes" id="UP000006860"/>
    </source>
</evidence>
<reference evidence="3" key="1">
    <citation type="submission" date="2011-02" db="EMBL/GenBank/DDBJ databases">
        <title>The complete genome of Planctomyces brasiliensis DSM 5305.</title>
        <authorList>
            <person name="Lucas S."/>
            <person name="Copeland A."/>
            <person name="Lapidus A."/>
            <person name="Bruce D."/>
            <person name="Goodwin L."/>
            <person name="Pitluck S."/>
            <person name="Kyrpides N."/>
            <person name="Mavromatis K."/>
            <person name="Pagani I."/>
            <person name="Ivanova N."/>
            <person name="Ovchinnikova G."/>
            <person name="Lu M."/>
            <person name="Detter J.C."/>
            <person name="Han C."/>
            <person name="Land M."/>
            <person name="Hauser L."/>
            <person name="Markowitz V."/>
            <person name="Cheng J.-F."/>
            <person name="Hugenholtz P."/>
            <person name="Woyke T."/>
            <person name="Wu D."/>
            <person name="Tindall B."/>
            <person name="Pomrenke H.G."/>
            <person name="Brambilla E."/>
            <person name="Klenk H.-P."/>
            <person name="Eisen J.A."/>
        </authorList>
    </citation>
    <scope>NUCLEOTIDE SEQUENCE [LARGE SCALE GENOMIC DNA]</scope>
    <source>
        <strain evidence="3">ATCC 49424 / DSM 5305 / JCM 21570 / IAM 15109 / NBRC 103401 / IFAM 1448</strain>
    </source>
</reference>
<dbReference type="OrthoDB" id="214651at2"/>